<organism evidence="1 2">
    <name type="scientific">Paraburkholderia elongata</name>
    <dbReference type="NCBI Taxonomy" id="2675747"/>
    <lineage>
        <taxon>Bacteria</taxon>
        <taxon>Pseudomonadati</taxon>
        <taxon>Pseudomonadota</taxon>
        <taxon>Betaproteobacteria</taxon>
        <taxon>Burkholderiales</taxon>
        <taxon>Burkholderiaceae</taxon>
        <taxon>Paraburkholderia</taxon>
    </lineage>
</organism>
<gene>
    <name evidence="1" type="ORF">GNZ13_16800</name>
</gene>
<dbReference type="Proteomes" id="UP000655523">
    <property type="component" value="Unassembled WGS sequence"/>
</dbReference>
<name>A0A972NML9_9BURK</name>
<protein>
    <submittedName>
        <fullName evidence="1">Uncharacterized protein</fullName>
    </submittedName>
</protein>
<evidence type="ECO:0000313" key="2">
    <source>
        <dbReference type="Proteomes" id="UP000655523"/>
    </source>
</evidence>
<comment type="caution">
    <text evidence="1">The sequence shown here is derived from an EMBL/GenBank/DDBJ whole genome shotgun (WGS) entry which is preliminary data.</text>
</comment>
<dbReference type="RefSeq" id="WP_172166398.1">
    <property type="nucleotide sequence ID" value="NZ_WOEZ01000087.1"/>
</dbReference>
<sequence length="86" mass="9248">MGPTQRRWRPGDPSWPSAEVWQDLNQAVGGRLSAVTSPLAICAETPANAACMEVFGRLKNPYYIGDTPALTQTSGWLDAWTSAPSA</sequence>
<dbReference type="AlphaFoldDB" id="A0A972NML9"/>
<evidence type="ECO:0000313" key="1">
    <source>
        <dbReference type="EMBL" id="NPT56196.1"/>
    </source>
</evidence>
<proteinExistence type="predicted"/>
<keyword evidence="2" id="KW-1185">Reference proteome</keyword>
<reference evidence="1 2" key="1">
    <citation type="submission" date="2019-11" db="EMBL/GenBank/DDBJ databases">
        <title>Metabolism of dissolved organic matter in forest soils.</title>
        <authorList>
            <person name="Cyle K.T."/>
            <person name="Wilhelm R.C."/>
            <person name="Martinez C.E."/>
        </authorList>
    </citation>
    <scope>NUCLEOTIDE SEQUENCE [LARGE SCALE GENOMIC DNA]</scope>
    <source>
        <strain evidence="1 2">5N</strain>
    </source>
</reference>
<accession>A0A972NML9</accession>
<dbReference type="EMBL" id="WOEZ01000087">
    <property type="protein sequence ID" value="NPT56196.1"/>
    <property type="molecule type" value="Genomic_DNA"/>
</dbReference>